<protein>
    <recommendedName>
        <fullName evidence="1">DUF835 domain-containing protein</fullName>
    </recommendedName>
</protein>
<dbReference type="Proteomes" id="UP000197156">
    <property type="component" value="Chromosome"/>
</dbReference>
<evidence type="ECO:0000313" key="3">
    <source>
        <dbReference type="Proteomes" id="UP000197156"/>
    </source>
</evidence>
<sequence>MALFLGGYFFAREYVRLTTALFALFLAYVSIKAFLDSSFIGEFEPSEVKLELNGGLTRMPSVPDDVLDGALVFSRTREERPNWFWITKLSGERTISPTNLAKMLDTAVKFMKRAADAGKNAVVVIDGLEYLILENGFTPVMKFLSTLRDYALLNGATVIVTGDDSFLDERGRKILRRLFD</sequence>
<dbReference type="Pfam" id="PF05763">
    <property type="entry name" value="DUF835"/>
    <property type="match status" value="1"/>
</dbReference>
<accession>A0A218P379</accession>
<dbReference type="EMBL" id="CP014854">
    <property type="protein sequence ID" value="ASI99382.1"/>
    <property type="molecule type" value="Genomic_DNA"/>
</dbReference>
<dbReference type="AlphaFoldDB" id="A0A218P379"/>
<dbReference type="InterPro" id="IPR008553">
    <property type="entry name" value="DUF835"/>
</dbReference>
<feature type="domain" description="DUF835" evidence="1">
    <location>
        <begin position="71"/>
        <end position="179"/>
    </location>
</feature>
<evidence type="ECO:0000313" key="2">
    <source>
        <dbReference type="EMBL" id="ASI99382.1"/>
    </source>
</evidence>
<reference evidence="2 3" key="1">
    <citation type="submission" date="2016-03" db="EMBL/GenBank/DDBJ databases">
        <title>Complete genome sequence of Thermococcus celer.</title>
        <authorList>
            <person name="Oger P.M."/>
        </authorList>
    </citation>
    <scope>NUCLEOTIDE SEQUENCE [LARGE SCALE GENOMIC DNA]</scope>
    <source>
        <strain evidence="2 3">Vu 13</strain>
    </source>
</reference>
<keyword evidence="3" id="KW-1185">Reference proteome</keyword>
<gene>
    <name evidence="2" type="ORF">A3L02_07345</name>
</gene>
<dbReference type="OrthoDB" id="86314at2157"/>
<dbReference type="PANTHER" id="PTHR33531">
    <property type="entry name" value="RUBRERYTHRIN SUBFAMILY"/>
    <property type="match status" value="1"/>
</dbReference>
<proteinExistence type="predicted"/>
<evidence type="ECO:0000259" key="1">
    <source>
        <dbReference type="Pfam" id="PF05763"/>
    </source>
</evidence>
<dbReference type="PANTHER" id="PTHR33531:SF7">
    <property type="entry name" value="HYPOTHETICAL MEMBRANE PROTEIN, CONSERVED"/>
    <property type="match status" value="1"/>
</dbReference>
<organism evidence="2 3">
    <name type="scientific">Thermococcus celer Vu 13 = JCM 8558</name>
    <dbReference type="NCBI Taxonomy" id="1293037"/>
    <lineage>
        <taxon>Archaea</taxon>
        <taxon>Methanobacteriati</taxon>
        <taxon>Methanobacteriota</taxon>
        <taxon>Thermococci</taxon>
        <taxon>Thermococcales</taxon>
        <taxon>Thermococcaceae</taxon>
        <taxon>Thermococcus</taxon>
    </lineage>
</organism>
<dbReference type="RefSeq" id="WP_088863311.1">
    <property type="nucleotide sequence ID" value="NZ_CP014854.1"/>
</dbReference>
<dbReference type="GeneID" id="33324564"/>
<dbReference type="KEGG" id="tce:A3L02_07345"/>
<name>A0A218P379_THECE</name>